<gene>
    <name evidence="2" type="ORF">EUX98_g8972</name>
</gene>
<dbReference type="Proteomes" id="UP000308730">
    <property type="component" value="Unassembled WGS sequence"/>
</dbReference>
<evidence type="ECO:0000256" key="1">
    <source>
        <dbReference type="SAM" id="MobiDB-lite"/>
    </source>
</evidence>
<reference evidence="2 3" key="1">
    <citation type="submission" date="2019-02" db="EMBL/GenBank/DDBJ databases">
        <title>Genome sequencing of the rare red list fungi Antrodiella citrinella (Flaviporus citrinellus).</title>
        <authorList>
            <person name="Buettner E."/>
            <person name="Kellner H."/>
        </authorList>
    </citation>
    <scope>NUCLEOTIDE SEQUENCE [LARGE SCALE GENOMIC DNA]</scope>
    <source>
        <strain evidence="2 3">DSM 108506</strain>
    </source>
</reference>
<comment type="caution">
    <text evidence="2">The sequence shown here is derived from an EMBL/GenBank/DDBJ whole genome shotgun (WGS) entry which is preliminary data.</text>
</comment>
<sequence length="212" mass="24889">MGDLCLPMREIAWRCQEAMKVYPVITSHAIYERRWCIALYLELARFRAHLGEFLLCASLLDTTPVVEFPDIIRSLNNRLRRDVEDDADEYPMSFDLAAVKKDSESFVNVVEQEPAFGISHRRCWWLWRVSDDLPSWWVEPFHRYHKLTIIPVTDLEEIDIGLQNMQETGRSMEHALHTLRFRLYDEAEAVTGNNPTERSAMTARDEQVTDEE</sequence>
<proteinExistence type="predicted"/>
<keyword evidence="3" id="KW-1185">Reference proteome</keyword>
<feature type="region of interest" description="Disordered" evidence="1">
    <location>
        <begin position="192"/>
        <end position="212"/>
    </location>
</feature>
<protein>
    <submittedName>
        <fullName evidence="2">Uncharacterized protein</fullName>
    </submittedName>
</protein>
<evidence type="ECO:0000313" key="3">
    <source>
        <dbReference type="Proteomes" id="UP000308730"/>
    </source>
</evidence>
<dbReference type="AlphaFoldDB" id="A0A4S4M0E7"/>
<accession>A0A4S4M0E7</accession>
<dbReference type="EMBL" id="SGPM01000597">
    <property type="protein sequence ID" value="THH18372.1"/>
    <property type="molecule type" value="Genomic_DNA"/>
</dbReference>
<organism evidence="2 3">
    <name type="scientific">Antrodiella citrinella</name>
    <dbReference type="NCBI Taxonomy" id="2447956"/>
    <lineage>
        <taxon>Eukaryota</taxon>
        <taxon>Fungi</taxon>
        <taxon>Dikarya</taxon>
        <taxon>Basidiomycota</taxon>
        <taxon>Agaricomycotina</taxon>
        <taxon>Agaricomycetes</taxon>
        <taxon>Polyporales</taxon>
        <taxon>Steccherinaceae</taxon>
        <taxon>Antrodiella</taxon>
    </lineage>
</organism>
<feature type="compositionally biased region" description="Basic and acidic residues" evidence="1">
    <location>
        <begin position="203"/>
        <end position="212"/>
    </location>
</feature>
<evidence type="ECO:0000313" key="2">
    <source>
        <dbReference type="EMBL" id="THH18372.1"/>
    </source>
</evidence>
<name>A0A4S4M0E7_9APHY</name>